<evidence type="ECO:0000313" key="1">
    <source>
        <dbReference type="EMBL" id="KRN49703.1"/>
    </source>
</evidence>
<dbReference type="Pfam" id="PF08282">
    <property type="entry name" value="Hydrolase_3"/>
    <property type="match status" value="1"/>
</dbReference>
<dbReference type="InterPro" id="IPR036412">
    <property type="entry name" value="HAD-like_sf"/>
</dbReference>
<organism evidence="1 2">
    <name type="scientific">Kandleria vitulina DSM 20405</name>
    <dbReference type="NCBI Taxonomy" id="1410657"/>
    <lineage>
        <taxon>Bacteria</taxon>
        <taxon>Bacillati</taxon>
        <taxon>Bacillota</taxon>
        <taxon>Erysipelotrichia</taxon>
        <taxon>Erysipelotrichales</taxon>
        <taxon>Coprobacillaceae</taxon>
        <taxon>Kandleria</taxon>
    </lineage>
</organism>
<dbReference type="PANTHER" id="PTHR10000">
    <property type="entry name" value="PHOSPHOSERINE PHOSPHATASE"/>
    <property type="match status" value="1"/>
</dbReference>
<gene>
    <name evidence="1" type="ORF">IV49_GL000883</name>
</gene>
<keyword evidence="2" id="KW-1185">Reference proteome</keyword>
<dbReference type="Gene3D" id="3.30.1240.10">
    <property type="match status" value="1"/>
</dbReference>
<reference evidence="1 2" key="1">
    <citation type="journal article" date="2015" name="Genome Announc.">
        <title>Expanding the biotechnology potential of lactobacilli through comparative genomics of 213 strains and associated genera.</title>
        <authorList>
            <person name="Sun Z."/>
            <person name="Harris H.M."/>
            <person name="McCann A."/>
            <person name="Guo C."/>
            <person name="Argimon S."/>
            <person name="Zhang W."/>
            <person name="Yang X."/>
            <person name="Jeffery I.B."/>
            <person name="Cooney J.C."/>
            <person name="Kagawa T.F."/>
            <person name="Liu W."/>
            <person name="Song Y."/>
            <person name="Salvetti E."/>
            <person name="Wrobel A."/>
            <person name="Rasinkangas P."/>
            <person name="Parkhill J."/>
            <person name="Rea M.C."/>
            <person name="O'Sullivan O."/>
            <person name="Ritari J."/>
            <person name="Douillard F.P."/>
            <person name="Paul Ross R."/>
            <person name="Yang R."/>
            <person name="Briner A.E."/>
            <person name="Felis G.E."/>
            <person name="de Vos W.M."/>
            <person name="Barrangou R."/>
            <person name="Klaenhammer T.R."/>
            <person name="Caufield P.W."/>
            <person name="Cui Y."/>
            <person name="Zhang H."/>
            <person name="O'Toole P.W."/>
        </authorList>
    </citation>
    <scope>NUCLEOTIDE SEQUENCE [LARGE SCALE GENOMIC DNA]</scope>
    <source>
        <strain evidence="1 2">DSM 20405</strain>
    </source>
</reference>
<dbReference type="PATRIC" id="fig|1410657.5.peg.921"/>
<dbReference type="InterPro" id="IPR006379">
    <property type="entry name" value="HAD-SF_hydro_IIB"/>
</dbReference>
<dbReference type="NCBIfam" id="TIGR01484">
    <property type="entry name" value="HAD-SF-IIB"/>
    <property type="match status" value="1"/>
</dbReference>
<dbReference type="InterPro" id="IPR023214">
    <property type="entry name" value="HAD_sf"/>
</dbReference>
<dbReference type="PANTHER" id="PTHR10000:SF25">
    <property type="entry name" value="PHOSPHATASE YKRA-RELATED"/>
    <property type="match status" value="1"/>
</dbReference>
<dbReference type="SUPFAM" id="SSF56784">
    <property type="entry name" value="HAD-like"/>
    <property type="match status" value="1"/>
</dbReference>
<dbReference type="GO" id="GO:0016791">
    <property type="term" value="F:phosphatase activity"/>
    <property type="evidence" value="ECO:0007669"/>
    <property type="project" value="TreeGrafter"/>
</dbReference>
<name>A0A0R2HIX1_9FIRM</name>
<dbReference type="Proteomes" id="UP000051841">
    <property type="component" value="Unassembled WGS sequence"/>
</dbReference>
<protein>
    <submittedName>
        <fullName evidence="1">Uncharacterized protein</fullName>
    </submittedName>
</protein>
<proteinExistence type="predicted"/>
<evidence type="ECO:0000313" key="2">
    <source>
        <dbReference type="Proteomes" id="UP000051841"/>
    </source>
</evidence>
<dbReference type="NCBIfam" id="TIGR00099">
    <property type="entry name" value="Cof-subfamily"/>
    <property type="match status" value="1"/>
</dbReference>
<dbReference type="EMBL" id="JQBL01000022">
    <property type="protein sequence ID" value="KRN49703.1"/>
    <property type="molecule type" value="Genomic_DNA"/>
</dbReference>
<sequence>MKYLFFDVDGTLFGKSRYVTERTIEEMQKIKKKGHKIFICTGRAPVSIVGGNLEHVPADGFIASAGGFVSVNGKYIFKNYMDTTVLQEVMTLFMNHKVRFALETENAIYQTPGINEYFDARHQKEFGDNPEMKRYFEVRRQKENRLPMSAFNVSETGVTKIAFVATDRYLFLDIVKYLVDHFNVVTFSKKGSKIIDGEIILKDCTKADGIKRVLDELGGSVEDTIAFGDSMNDYQMIDLCHIGVVSKKASDKLKKLAQYQFDDPDQDGIAKALEQLNL</sequence>
<dbReference type="AlphaFoldDB" id="A0A0R2HIX1"/>
<dbReference type="GO" id="GO:0000287">
    <property type="term" value="F:magnesium ion binding"/>
    <property type="evidence" value="ECO:0007669"/>
    <property type="project" value="TreeGrafter"/>
</dbReference>
<accession>A0A0R2HIX1</accession>
<dbReference type="Gene3D" id="3.40.50.1000">
    <property type="entry name" value="HAD superfamily/HAD-like"/>
    <property type="match status" value="1"/>
</dbReference>
<dbReference type="RefSeq" id="WP_031589563.1">
    <property type="nucleotide sequence ID" value="NZ_JNKN01000028.1"/>
</dbReference>
<dbReference type="GO" id="GO:0005829">
    <property type="term" value="C:cytosol"/>
    <property type="evidence" value="ECO:0007669"/>
    <property type="project" value="TreeGrafter"/>
</dbReference>
<dbReference type="InterPro" id="IPR000150">
    <property type="entry name" value="Cof"/>
</dbReference>
<comment type="caution">
    <text evidence="1">The sequence shown here is derived from an EMBL/GenBank/DDBJ whole genome shotgun (WGS) entry which is preliminary data.</text>
</comment>